<comment type="caution">
    <text evidence="3">The sequence shown here is derived from an EMBL/GenBank/DDBJ whole genome shotgun (WGS) entry which is preliminary data.</text>
</comment>
<dbReference type="CDD" id="cd03801">
    <property type="entry name" value="GT4_PimA-like"/>
    <property type="match status" value="1"/>
</dbReference>
<dbReference type="InterPro" id="IPR028098">
    <property type="entry name" value="Glyco_trans_4-like_N"/>
</dbReference>
<proteinExistence type="predicted"/>
<keyword evidence="3" id="KW-0328">Glycosyltransferase</keyword>
<evidence type="ECO:0000313" key="3">
    <source>
        <dbReference type="EMBL" id="MFC4636302.1"/>
    </source>
</evidence>
<reference evidence="4" key="1">
    <citation type="journal article" date="2019" name="Int. J. Syst. Evol. Microbiol.">
        <title>The Global Catalogue of Microorganisms (GCM) 10K type strain sequencing project: providing services to taxonomists for standard genome sequencing and annotation.</title>
        <authorList>
            <consortium name="The Broad Institute Genomics Platform"/>
            <consortium name="The Broad Institute Genome Sequencing Center for Infectious Disease"/>
            <person name="Wu L."/>
            <person name="Ma J."/>
        </authorList>
    </citation>
    <scope>NUCLEOTIDE SEQUENCE [LARGE SCALE GENOMIC DNA]</scope>
    <source>
        <strain evidence="4">YJ-61-S</strain>
    </source>
</reference>
<feature type="domain" description="Glycosyl transferase family 1" evidence="1">
    <location>
        <begin position="177"/>
        <end position="318"/>
    </location>
</feature>
<dbReference type="EC" id="2.4.-.-" evidence="3"/>
<dbReference type="Proteomes" id="UP001596043">
    <property type="component" value="Unassembled WGS sequence"/>
</dbReference>
<dbReference type="RefSeq" id="WP_379982366.1">
    <property type="nucleotide sequence ID" value="NZ_JBHSFV010000017.1"/>
</dbReference>
<evidence type="ECO:0000259" key="2">
    <source>
        <dbReference type="Pfam" id="PF13439"/>
    </source>
</evidence>
<dbReference type="PANTHER" id="PTHR12526:SF630">
    <property type="entry name" value="GLYCOSYLTRANSFERASE"/>
    <property type="match status" value="1"/>
</dbReference>
<name>A0ABV9I1L9_9FLAO</name>
<keyword evidence="4" id="KW-1185">Reference proteome</keyword>
<dbReference type="Pfam" id="PF00534">
    <property type="entry name" value="Glycos_transf_1"/>
    <property type="match status" value="1"/>
</dbReference>
<protein>
    <submittedName>
        <fullName evidence="3">Glycosyltransferase family 4 protein</fullName>
        <ecNumber evidence="3">2.4.-.-</ecNumber>
    </submittedName>
</protein>
<dbReference type="GO" id="GO:0016757">
    <property type="term" value="F:glycosyltransferase activity"/>
    <property type="evidence" value="ECO:0007669"/>
    <property type="project" value="UniProtKB-KW"/>
</dbReference>
<gene>
    <name evidence="3" type="ORF">ACFO3O_20515</name>
</gene>
<evidence type="ECO:0000313" key="4">
    <source>
        <dbReference type="Proteomes" id="UP001596043"/>
    </source>
</evidence>
<sequence length="358" mass="40443">MKVLQLIDSLEPGGAERVAVEYANLLSKHIAGSYLCTTRAEGALLTTMQPEVKYLFLKRTRTLDYGAFKRLYAYVLNEKIDCIHAHGSSYFLATLIKMRRPSVVVIWHNHLGASTALAGIKLKVLRYCSSYFDVIINVNKELVYWANTKLKCKKVVYLPNFVNFEQQYKGKLPEVSGEKGKRIVCLANLKNPKGHHFLMESFLILQREVPEATLHLIGRDFKDVYSDKIKRFITNNDLHTNVFIYGLLSVPESIVEQCDIGVLASSSEGLPMALLEYGKAKLAVVVTNVGYCPEVVQDYGTFVSYGDTDAMSKALQVYCVNAKKAKQDSVRFKKHIEENFSESQVINSIIDLYKDTIE</sequence>
<organism evidence="3 4">
    <name type="scientific">Dokdonia ponticola</name>
    <dbReference type="NCBI Taxonomy" id="2041041"/>
    <lineage>
        <taxon>Bacteria</taxon>
        <taxon>Pseudomonadati</taxon>
        <taxon>Bacteroidota</taxon>
        <taxon>Flavobacteriia</taxon>
        <taxon>Flavobacteriales</taxon>
        <taxon>Flavobacteriaceae</taxon>
        <taxon>Dokdonia</taxon>
    </lineage>
</organism>
<dbReference type="PANTHER" id="PTHR12526">
    <property type="entry name" value="GLYCOSYLTRANSFERASE"/>
    <property type="match status" value="1"/>
</dbReference>
<evidence type="ECO:0000259" key="1">
    <source>
        <dbReference type="Pfam" id="PF00534"/>
    </source>
</evidence>
<keyword evidence="3" id="KW-0808">Transferase</keyword>
<dbReference type="SUPFAM" id="SSF53756">
    <property type="entry name" value="UDP-Glycosyltransferase/glycogen phosphorylase"/>
    <property type="match status" value="1"/>
</dbReference>
<dbReference type="Gene3D" id="3.40.50.2000">
    <property type="entry name" value="Glycogen Phosphorylase B"/>
    <property type="match status" value="2"/>
</dbReference>
<dbReference type="Pfam" id="PF13439">
    <property type="entry name" value="Glyco_transf_4"/>
    <property type="match status" value="1"/>
</dbReference>
<feature type="domain" description="Glycosyltransferase subfamily 4-like N-terminal" evidence="2">
    <location>
        <begin position="12"/>
        <end position="165"/>
    </location>
</feature>
<dbReference type="EMBL" id="JBHSFV010000017">
    <property type="protein sequence ID" value="MFC4636302.1"/>
    <property type="molecule type" value="Genomic_DNA"/>
</dbReference>
<accession>A0ABV9I1L9</accession>
<dbReference type="InterPro" id="IPR001296">
    <property type="entry name" value="Glyco_trans_1"/>
</dbReference>